<sequence>MPIIVEDVSFCYAINTQSESMVLDRVSLQIEDGEFLVIMGEIGSGKSTLIKHFNGLLQPFSGKVRVDGHNAASVQSRKLIGMLFQFPQQQLFGRTVFEDIAFGPSNFGTSGQELSLQVSRSLKLVGLDENMASRSPFSLSNGHMRLVAIAGILAASPKYIVLDEPFTGLDPKSRNEMLKVLEQAHATGVTVVIVTHNLDHVLPIATNLIFMEKGKVIFEGTPEAYFSSSPSKLPDIPQLMKELRKCGIGVGEGIFSVEAAFEEIMRIKRIETAYE</sequence>
<organism evidence="11 12">
    <name type="scientific">Methanomethylovorans hollandica (strain DSM 15978 / NBRC 107637 / DMS1)</name>
    <dbReference type="NCBI Taxonomy" id="867904"/>
    <lineage>
        <taxon>Archaea</taxon>
        <taxon>Methanobacteriati</taxon>
        <taxon>Methanobacteriota</taxon>
        <taxon>Stenosarchaea group</taxon>
        <taxon>Methanomicrobia</taxon>
        <taxon>Methanosarcinales</taxon>
        <taxon>Methanosarcinaceae</taxon>
        <taxon>Methanomethylovorans</taxon>
    </lineage>
</organism>
<dbReference type="InterPro" id="IPR003593">
    <property type="entry name" value="AAA+_ATPase"/>
</dbReference>
<evidence type="ECO:0000256" key="5">
    <source>
        <dbReference type="ARBA" id="ARBA00022741"/>
    </source>
</evidence>
<evidence type="ECO:0000259" key="10">
    <source>
        <dbReference type="PROSITE" id="PS50893"/>
    </source>
</evidence>
<dbReference type="GO" id="GO:0042626">
    <property type="term" value="F:ATPase-coupled transmembrane transporter activity"/>
    <property type="evidence" value="ECO:0007669"/>
    <property type="project" value="TreeGrafter"/>
</dbReference>
<dbReference type="Pfam" id="PF00005">
    <property type="entry name" value="ABC_tran"/>
    <property type="match status" value="1"/>
</dbReference>
<keyword evidence="5" id="KW-0547">Nucleotide-binding</keyword>
<dbReference type="STRING" id="867904.Metho_2310"/>
<keyword evidence="6" id="KW-0067">ATP-binding</keyword>
<dbReference type="GO" id="GO:0005524">
    <property type="term" value="F:ATP binding"/>
    <property type="evidence" value="ECO:0007669"/>
    <property type="project" value="UniProtKB-KW"/>
</dbReference>
<comment type="similarity">
    <text evidence="2">Belongs to the ABC transporter superfamily.</text>
</comment>
<dbReference type="Gene3D" id="3.40.50.300">
    <property type="entry name" value="P-loop containing nucleotide triphosphate hydrolases"/>
    <property type="match status" value="1"/>
</dbReference>
<dbReference type="SMART" id="SM00382">
    <property type="entry name" value="AAA"/>
    <property type="match status" value="1"/>
</dbReference>
<dbReference type="InterPro" id="IPR050095">
    <property type="entry name" value="ECF_ABC_transporter_ATP-bd"/>
</dbReference>
<dbReference type="AlphaFoldDB" id="L0KYE2"/>
<dbReference type="PROSITE" id="PS50893">
    <property type="entry name" value="ABC_TRANSPORTER_2"/>
    <property type="match status" value="1"/>
</dbReference>
<dbReference type="GO" id="GO:0043190">
    <property type="term" value="C:ATP-binding cassette (ABC) transporter complex"/>
    <property type="evidence" value="ECO:0007669"/>
    <property type="project" value="TreeGrafter"/>
</dbReference>
<comment type="subcellular location">
    <subcellularLocation>
        <location evidence="1">Cell membrane</location>
        <topology evidence="1">Peripheral membrane protein</topology>
    </subcellularLocation>
</comment>
<evidence type="ECO:0000256" key="3">
    <source>
        <dbReference type="ARBA" id="ARBA00022448"/>
    </source>
</evidence>
<keyword evidence="7" id="KW-1278">Translocase</keyword>
<evidence type="ECO:0000256" key="7">
    <source>
        <dbReference type="ARBA" id="ARBA00022967"/>
    </source>
</evidence>
<dbReference type="GeneID" id="14408388"/>
<keyword evidence="8" id="KW-0472">Membrane</keyword>
<accession>L0KYE2</accession>
<dbReference type="EMBL" id="CP003362">
    <property type="protein sequence ID" value="AGB50467.1"/>
    <property type="molecule type" value="Genomic_DNA"/>
</dbReference>
<evidence type="ECO:0000256" key="2">
    <source>
        <dbReference type="ARBA" id="ARBA00005417"/>
    </source>
</evidence>
<dbReference type="SUPFAM" id="SSF52540">
    <property type="entry name" value="P-loop containing nucleoside triphosphate hydrolases"/>
    <property type="match status" value="1"/>
</dbReference>
<feature type="domain" description="ABC transporter" evidence="10">
    <location>
        <begin position="3"/>
        <end position="238"/>
    </location>
</feature>
<dbReference type="InterPro" id="IPR015856">
    <property type="entry name" value="ABC_transpr_CbiO/EcfA_su"/>
</dbReference>
<dbReference type="InterPro" id="IPR003439">
    <property type="entry name" value="ABC_transporter-like_ATP-bd"/>
</dbReference>
<dbReference type="InterPro" id="IPR027417">
    <property type="entry name" value="P-loop_NTPase"/>
</dbReference>
<evidence type="ECO:0000313" key="12">
    <source>
        <dbReference type="Proteomes" id="UP000010866"/>
    </source>
</evidence>
<dbReference type="CDD" id="cd03225">
    <property type="entry name" value="ABC_cobalt_CbiO_domain1"/>
    <property type="match status" value="1"/>
</dbReference>
<keyword evidence="4" id="KW-1003">Cell membrane</keyword>
<dbReference type="FunFam" id="3.40.50.300:FF:000224">
    <property type="entry name" value="Energy-coupling factor transporter ATP-binding protein EcfA"/>
    <property type="match status" value="1"/>
</dbReference>
<dbReference type="OrthoDB" id="35850at2157"/>
<dbReference type="KEGG" id="mhz:Metho_2310"/>
<protein>
    <submittedName>
        <fullName evidence="11">ABC-type cobalt transport system, ATPase component</fullName>
    </submittedName>
</protein>
<evidence type="ECO:0000313" key="11">
    <source>
        <dbReference type="EMBL" id="AGB50467.1"/>
    </source>
</evidence>
<dbReference type="PANTHER" id="PTHR43553:SF27">
    <property type="entry name" value="ENERGY-COUPLING FACTOR TRANSPORTER ATP-BINDING PROTEIN ECFA2"/>
    <property type="match status" value="1"/>
</dbReference>
<reference evidence="12" key="1">
    <citation type="submission" date="2012-02" db="EMBL/GenBank/DDBJ databases">
        <title>Complete sequence of chromosome of Methanomethylovorans hollandica DSM 15978.</title>
        <authorList>
            <person name="Lucas S."/>
            <person name="Copeland A."/>
            <person name="Lapidus A."/>
            <person name="Glavina del Rio T."/>
            <person name="Dalin E."/>
            <person name="Tice H."/>
            <person name="Bruce D."/>
            <person name="Goodwin L."/>
            <person name="Pitluck S."/>
            <person name="Peters L."/>
            <person name="Mikhailova N."/>
            <person name="Held B."/>
            <person name="Kyrpides N."/>
            <person name="Mavromatis K."/>
            <person name="Ivanova N."/>
            <person name="Brettin T."/>
            <person name="Detter J.C."/>
            <person name="Han C."/>
            <person name="Larimer F."/>
            <person name="Land M."/>
            <person name="Hauser L."/>
            <person name="Markowitz V."/>
            <person name="Cheng J.-F."/>
            <person name="Hugenholtz P."/>
            <person name="Woyke T."/>
            <person name="Wu D."/>
            <person name="Spring S."/>
            <person name="Schroeder M."/>
            <person name="Brambilla E."/>
            <person name="Klenk H.-P."/>
            <person name="Eisen J.A."/>
        </authorList>
    </citation>
    <scope>NUCLEOTIDE SEQUENCE [LARGE SCALE GENOMIC DNA]</scope>
    <source>
        <strain evidence="12">DSM 15978 / NBRC 107637 / DMS1</strain>
    </source>
</reference>
<evidence type="ECO:0000256" key="8">
    <source>
        <dbReference type="ARBA" id="ARBA00023136"/>
    </source>
</evidence>
<evidence type="ECO:0000256" key="4">
    <source>
        <dbReference type="ARBA" id="ARBA00022475"/>
    </source>
</evidence>
<evidence type="ECO:0000256" key="9">
    <source>
        <dbReference type="ARBA" id="ARBA00025157"/>
    </source>
</evidence>
<dbReference type="PANTHER" id="PTHR43553">
    <property type="entry name" value="HEAVY METAL TRANSPORTER"/>
    <property type="match status" value="1"/>
</dbReference>
<dbReference type="RefSeq" id="WP_015325632.1">
    <property type="nucleotide sequence ID" value="NC_019977.1"/>
</dbReference>
<dbReference type="GO" id="GO:0016887">
    <property type="term" value="F:ATP hydrolysis activity"/>
    <property type="evidence" value="ECO:0007669"/>
    <property type="project" value="InterPro"/>
</dbReference>
<name>L0KYE2_METHD</name>
<gene>
    <name evidence="11" type="ordered locus">Metho_2310</name>
</gene>
<evidence type="ECO:0000256" key="6">
    <source>
        <dbReference type="ARBA" id="ARBA00022840"/>
    </source>
</evidence>
<keyword evidence="3" id="KW-0813">Transport</keyword>
<proteinExistence type="inferred from homology"/>
<comment type="function">
    <text evidence="9">Probably part of an ABC transporter complex. Responsible for energy coupling to the transport system.</text>
</comment>
<dbReference type="HOGENOM" id="CLU_000604_1_22_2"/>
<dbReference type="Proteomes" id="UP000010866">
    <property type="component" value="Chromosome"/>
</dbReference>
<evidence type="ECO:0000256" key="1">
    <source>
        <dbReference type="ARBA" id="ARBA00004202"/>
    </source>
</evidence>
<keyword evidence="12" id="KW-1185">Reference proteome</keyword>